<dbReference type="EMBL" id="SISK01000003">
    <property type="protein sequence ID" value="TBN41964.1"/>
    <property type="molecule type" value="Genomic_DNA"/>
</dbReference>
<dbReference type="AlphaFoldDB" id="A0A4Q9G5R3"/>
<proteinExistence type="predicted"/>
<dbReference type="RefSeq" id="WP_130990423.1">
    <property type="nucleotide sequence ID" value="NZ_SISK01000003.1"/>
</dbReference>
<keyword evidence="2" id="KW-1185">Reference proteome</keyword>
<dbReference type="Proteomes" id="UP000293520">
    <property type="component" value="Unassembled WGS sequence"/>
</dbReference>
<accession>A0A4Q9G5R3</accession>
<organism evidence="1 2">
    <name type="scientific">Paracoccus subflavus</name>
    <dbReference type="NCBI Taxonomy" id="2528244"/>
    <lineage>
        <taxon>Bacteria</taxon>
        <taxon>Pseudomonadati</taxon>
        <taxon>Pseudomonadota</taxon>
        <taxon>Alphaproteobacteria</taxon>
        <taxon>Rhodobacterales</taxon>
        <taxon>Paracoccaceae</taxon>
        <taxon>Paracoccus</taxon>
    </lineage>
</organism>
<comment type="caution">
    <text evidence="1">The sequence shown here is derived from an EMBL/GenBank/DDBJ whole genome shotgun (WGS) entry which is preliminary data.</text>
</comment>
<reference evidence="1 2" key="1">
    <citation type="submission" date="2019-02" db="EMBL/GenBank/DDBJ databases">
        <title>Paracoccus subflavus sp. nov., isolated from marine sediment of the Pacific Ocean.</title>
        <authorList>
            <person name="Zhang G."/>
        </authorList>
    </citation>
    <scope>NUCLEOTIDE SEQUENCE [LARGE SCALE GENOMIC DNA]</scope>
    <source>
        <strain evidence="1 2">GY0581</strain>
    </source>
</reference>
<evidence type="ECO:0000313" key="2">
    <source>
        <dbReference type="Proteomes" id="UP000293520"/>
    </source>
</evidence>
<evidence type="ECO:0000313" key="1">
    <source>
        <dbReference type="EMBL" id="TBN41964.1"/>
    </source>
</evidence>
<name>A0A4Q9G5R3_9RHOB</name>
<protein>
    <submittedName>
        <fullName evidence="1">Uncharacterized protein</fullName>
    </submittedName>
</protein>
<gene>
    <name evidence="1" type="ORF">EYE42_06075</name>
</gene>
<sequence length="301" mass="34789">MYFKYCSQEHLPHISNNIRLGTLSDYRKIDDNLRADPQEGMLEVILNFDNANVSKEWYADLLKIGVNKRDVDYLRLGNTGAQYKTSYYVDIDSQSYLISVQTSEKFSITASQGGRFSIIGTITIGFQQTDGLIFSMSTAAEVPTFKEGNDSLWSIPQHGMQTFAEYLRDVMQKFHNGFSVPERRLRVPPNFNQLQREAAEHGNFDMKFLVRHGPVNYLSPFVVIKTEADFNRTHLEDIIEQYPFTKRRRFAFEREYRISLKETLIFPDGSTRAYPGEFRPMVIGISDLSRFGYSVIYQGVK</sequence>